<organism evidence="1 2">
    <name type="scientific">Streptomyces cinnamoneus</name>
    <name type="common">Streptoverticillium cinnamoneum</name>
    <dbReference type="NCBI Taxonomy" id="53446"/>
    <lineage>
        <taxon>Bacteria</taxon>
        <taxon>Bacillati</taxon>
        <taxon>Actinomycetota</taxon>
        <taxon>Actinomycetes</taxon>
        <taxon>Kitasatosporales</taxon>
        <taxon>Streptomycetaceae</taxon>
        <taxon>Streptomyces</taxon>
        <taxon>Streptomyces cinnamoneus group</taxon>
    </lineage>
</organism>
<dbReference type="AlphaFoldDB" id="A0A2G1XGE7"/>
<reference evidence="1 2" key="1">
    <citation type="journal article" date="2017" name="Biochemistry">
        <title>Identification of the Biosynthetic Pathway for the Antibiotic Bicyclomycin.</title>
        <authorList>
            <person name="Patteson J."/>
            <person name="Cai W."/>
            <person name="Johnson R.A."/>
            <person name="Santa Maria K."/>
            <person name="Li B."/>
        </authorList>
    </citation>
    <scope>NUCLEOTIDE SEQUENCE [LARGE SCALE GENOMIC DNA]</scope>
    <source>
        <strain evidence="1 2">ATCC 21532</strain>
    </source>
</reference>
<protein>
    <submittedName>
        <fullName evidence="1">Uncharacterized protein</fullName>
    </submittedName>
</protein>
<name>A0A2G1XGE7_STRCJ</name>
<evidence type="ECO:0000313" key="1">
    <source>
        <dbReference type="EMBL" id="PHQ50318.1"/>
    </source>
</evidence>
<keyword evidence="2" id="KW-1185">Reference proteome</keyword>
<evidence type="ECO:0000313" key="2">
    <source>
        <dbReference type="Proteomes" id="UP000222531"/>
    </source>
</evidence>
<sequence>MTVMAYDYDYDAQRADDERQNHLACHVAEYVCHPRHDAEFAAALYSATIAEFEAKEWGDYPPEGHGYPREER</sequence>
<gene>
    <name evidence="1" type="ORF">BLA24_22480</name>
</gene>
<proteinExistence type="predicted"/>
<dbReference type="Proteomes" id="UP000222531">
    <property type="component" value="Unassembled WGS sequence"/>
</dbReference>
<dbReference type="EMBL" id="NHZO01000151">
    <property type="protein sequence ID" value="PHQ50318.1"/>
    <property type="molecule type" value="Genomic_DNA"/>
</dbReference>
<accession>A0A2G1XGE7</accession>
<comment type="caution">
    <text evidence="1">The sequence shown here is derived from an EMBL/GenBank/DDBJ whole genome shotgun (WGS) entry which is preliminary data.</text>
</comment>